<accession>A0A819EGA0</accession>
<organism evidence="1 2">
    <name type="scientific">Rotaria sordida</name>
    <dbReference type="NCBI Taxonomy" id="392033"/>
    <lineage>
        <taxon>Eukaryota</taxon>
        <taxon>Metazoa</taxon>
        <taxon>Spiralia</taxon>
        <taxon>Gnathifera</taxon>
        <taxon>Rotifera</taxon>
        <taxon>Eurotatoria</taxon>
        <taxon>Bdelloidea</taxon>
        <taxon>Philodinida</taxon>
        <taxon>Philodinidae</taxon>
        <taxon>Rotaria</taxon>
    </lineage>
</organism>
<comment type="caution">
    <text evidence="1">The sequence shown here is derived from an EMBL/GenBank/DDBJ whole genome shotgun (WGS) entry which is preliminary data.</text>
</comment>
<proteinExistence type="predicted"/>
<dbReference type="EMBL" id="CAJOBE010002897">
    <property type="protein sequence ID" value="CAF3849590.1"/>
    <property type="molecule type" value="Genomic_DNA"/>
</dbReference>
<evidence type="ECO:0000313" key="1">
    <source>
        <dbReference type="EMBL" id="CAF3849590.1"/>
    </source>
</evidence>
<evidence type="ECO:0000313" key="2">
    <source>
        <dbReference type="Proteomes" id="UP000663874"/>
    </source>
</evidence>
<dbReference type="AlphaFoldDB" id="A0A819EGA0"/>
<sequence>MIPTPSPILPPVPPVLPSLPAIPSSPTSSLLSRPSTLPSQSPAAQVPIPDKLSIIHSPFSQSLNVSSNSSISDEVRVCTINRVNRTNQFHCHIYSYPYRLIYYNYVTNNIRGELFKHVCKISLVDERPFEYKFFLQIPKSLSFVSELPIYNWESQKNGKQQCSIIEYPHLTKLALVQNHENYLEQFLNNSKMYLSNNIYLLENYDCLQRVTDNFTSDAKRMNYAKIKYLNLDIQPELSLDLIKDYFPHAEIH</sequence>
<gene>
    <name evidence="1" type="ORF">FNK824_LOCUS17852</name>
</gene>
<protein>
    <submittedName>
        <fullName evidence="1">Uncharacterized protein</fullName>
    </submittedName>
</protein>
<reference evidence="1" key="1">
    <citation type="submission" date="2021-02" db="EMBL/GenBank/DDBJ databases">
        <authorList>
            <person name="Nowell W R."/>
        </authorList>
    </citation>
    <scope>NUCLEOTIDE SEQUENCE</scope>
</reference>
<dbReference type="Proteomes" id="UP000663874">
    <property type="component" value="Unassembled WGS sequence"/>
</dbReference>
<name>A0A819EGA0_9BILA</name>